<protein>
    <submittedName>
        <fullName evidence="1">Str. FM013</fullName>
    </submittedName>
</protein>
<proteinExistence type="predicted"/>
<dbReference type="STRING" id="1429867.A0A0G4PXK1"/>
<dbReference type="AlphaFoldDB" id="A0A0G4PXK1"/>
<dbReference type="Proteomes" id="UP000053732">
    <property type="component" value="Unassembled WGS sequence"/>
</dbReference>
<reference evidence="1 2" key="1">
    <citation type="journal article" date="2014" name="Nat. Commun.">
        <title>Multiple recent horizontal transfers of a large genomic region in cheese making fungi.</title>
        <authorList>
            <person name="Cheeseman K."/>
            <person name="Ropars J."/>
            <person name="Renault P."/>
            <person name="Dupont J."/>
            <person name="Gouzy J."/>
            <person name="Branca A."/>
            <person name="Abraham A.L."/>
            <person name="Ceppi M."/>
            <person name="Conseiller E."/>
            <person name="Debuchy R."/>
            <person name="Malagnac F."/>
            <person name="Goarin A."/>
            <person name="Silar P."/>
            <person name="Lacoste S."/>
            <person name="Sallet E."/>
            <person name="Bensimon A."/>
            <person name="Giraud T."/>
            <person name="Brygoo Y."/>
        </authorList>
    </citation>
    <scope>NUCLEOTIDE SEQUENCE [LARGE SCALE GENOMIC DNA]</scope>
    <source>
        <strain evidence="2">FM 013</strain>
    </source>
</reference>
<keyword evidence="2" id="KW-1185">Reference proteome</keyword>
<name>A0A0G4PXK1_PENC3</name>
<evidence type="ECO:0000313" key="2">
    <source>
        <dbReference type="Proteomes" id="UP000053732"/>
    </source>
</evidence>
<gene>
    <name evidence="1" type="ORF">PCAMFM013_S061g000028</name>
</gene>
<accession>A0A0G4PXK1</accession>
<dbReference type="EMBL" id="HG793194">
    <property type="protein sequence ID" value="CRL30854.1"/>
    <property type="molecule type" value="Genomic_DNA"/>
</dbReference>
<evidence type="ECO:0000313" key="1">
    <source>
        <dbReference type="EMBL" id="CRL30854.1"/>
    </source>
</evidence>
<sequence length="245" mass="27455">MVPLSAIGKEIQGLFEQPGKLDSAETLDTVVERLTNTTANAKDVNRLRRKWQESCAEVGRADSRTVAMFEDMRQARRHGLGPLRRLKHPIALLGKSLPSGEQRTEATLCTVLVLATLKEYLIDSVNMINHHQAAHSLVQEILTPGSSNSVELHTNIFLWYTRLDILVGLIRGTEVSLSRVWYVGKEKYDARQAALDSDDLAKQLASIVSMNRRFGMEMVSLYTEMTRGVISSNRLIEKKMTNSTS</sequence>
<organism evidence="1 2">
    <name type="scientific">Penicillium camemberti (strain FM 013)</name>
    <dbReference type="NCBI Taxonomy" id="1429867"/>
    <lineage>
        <taxon>Eukaryota</taxon>
        <taxon>Fungi</taxon>
        <taxon>Dikarya</taxon>
        <taxon>Ascomycota</taxon>
        <taxon>Pezizomycotina</taxon>
        <taxon>Eurotiomycetes</taxon>
        <taxon>Eurotiomycetidae</taxon>
        <taxon>Eurotiales</taxon>
        <taxon>Aspergillaceae</taxon>
        <taxon>Penicillium</taxon>
    </lineage>
</organism>